<dbReference type="InterPro" id="IPR041678">
    <property type="entry name" value="TetR_C_16"/>
</dbReference>
<dbReference type="EMBL" id="QGDD01000007">
    <property type="protein sequence ID" value="PWN01920.1"/>
    <property type="molecule type" value="Genomic_DNA"/>
</dbReference>
<dbReference type="GO" id="GO:0003700">
    <property type="term" value="F:DNA-binding transcription factor activity"/>
    <property type="evidence" value="ECO:0007669"/>
    <property type="project" value="TreeGrafter"/>
</dbReference>
<dbReference type="OrthoDB" id="3210235at2"/>
<keyword evidence="1 2" id="KW-0238">DNA-binding</keyword>
<keyword evidence="5" id="KW-1185">Reference proteome</keyword>
<evidence type="ECO:0000256" key="2">
    <source>
        <dbReference type="PROSITE-ProRule" id="PRU00335"/>
    </source>
</evidence>
<organism evidence="4 5">
    <name type="scientific">Nocardioides silvaticus</name>
    <dbReference type="NCBI Taxonomy" id="2201891"/>
    <lineage>
        <taxon>Bacteria</taxon>
        <taxon>Bacillati</taxon>
        <taxon>Actinomycetota</taxon>
        <taxon>Actinomycetes</taxon>
        <taxon>Propionibacteriales</taxon>
        <taxon>Nocardioidaceae</taxon>
        <taxon>Nocardioides</taxon>
    </lineage>
</organism>
<dbReference type="InterPro" id="IPR050109">
    <property type="entry name" value="HTH-type_TetR-like_transc_reg"/>
</dbReference>
<dbReference type="GO" id="GO:0000976">
    <property type="term" value="F:transcription cis-regulatory region binding"/>
    <property type="evidence" value="ECO:0007669"/>
    <property type="project" value="TreeGrafter"/>
</dbReference>
<feature type="DNA-binding region" description="H-T-H motif" evidence="2">
    <location>
        <begin position="37"/>
        <end position="56"/>
    </location>
</feature>
<dbReference type="InterPro" id="IPR009057">
    <property type="entry name" value="Homeodomain-like_sf"/>
</dbReference>
<evidence type="ECO:0000313" key="5">
    <source>
        <dbReference type="Proteomes" id="UP000245507"/>
    </source>
</evidence>
<evidence type="ECO:0000259" key="3">
    <source>
        <dbReference type="PROSITE" id="PS50977"/>
    </source>
</evidence>
<dbReference type="Gene3D" id="1.10.10.60">
    <property type="entry name" value="Homeodomain-like"/>
    <property type="match status" value="1"/>
</dbReference>
<dbReference type="InterPro" id="IPR001647">
    <property type="entry name" value="HTH_TetR"/>
</dbReference>
<dbReference type="SUPFAM" id="SSF46689">
    <property type="entry name" value="Homeodomain-like"/>
    <property type="match status" value="1"/>
</dbReference>
<protein>
    <submittedName>
        <fullName evidence="4">TetR/AcrR family transcriptional regulator</fullName>
    </submittedName>
</protein>
<dbReference type="PANTHER" id="PTHR30055:SF235">
    <property type="entry name" value="TRANSCRIPTIONAL REGULATORY PROTEIN"/>
    <property type="match status" value="1"/>
</dbReference>
<accession>A0A316TBX8</accession>
<evidence type="ECO:0000313" key="4">
    <source>
        <dbReference type="EMBL" id="PWN01920.1"/>
    </source>
</evidence>
<sequence>MTEGPRRGRRPGRPDTRAEILVAARNAFAEQGFAGTTIRAIANAAGVDTALVHHYFGSKDDLFVAALEAPVDPREVISAAVAGQPEQAGEALVRAFLSVWDDPGLQPGLLALVRRVLEPGGDRLVRDGFVPVVLVPIGEQLGLDRPSLRMPLVASQVIGLILARYVVRLEPVASLHPEVLVGIYGPTIQRYLTGELPPG</sequence>
<gene>
    <name evidence="4" type="ORF">DJ010_15345</name>
</gene>
<dbReference type="Pfam" id="PF00440">
    <property type="entry name" value="TetR_N"/>
    <property type="match status" value="1"/>
</dbReference>
<dbReference type="Pfam" id="PF17920">
    <property type="entry name" value="TetR_C_16"/>
    <property type="match status" value="1"/>
</dbReference>
<dbReference type="Proteomes" id="UP000245507">
    <property type="component" value="Unassembled WGS sequence"/>
</dbReference>
<evidence type="ECO:0000256" key="1">
    <source>
        <dbReference type="ARBA" id="ARBA00023125"/>
    </source>
</evidence>
<name>A0A316TBX8_9ACTN</name>
<reference evidence="4 5" key="1">
    <citation type="submission" date="2018-05" db="EMBL/GenBank/DDBJ databases">
        <title>Nocardioides silvaticus genome.</title>
        <authorList>
            <person name="Li C."/>
            <person name="Wang G."/>
        </authorList>
    </citation>
    <scope>NUCLEOTIDE SEQUENCE [LARGE SCALE GENOMIC DNA]</scope>
    <source>
        <strain evidence="4 5">CCTCC AB 2018079</strain>
    </source>
</reference>
<dbReference type="PROSITE" id="PS50977">
    <property type="entry name" value="HTH_TETR_2"/>
    <property type="match status" value="1"/>
</dbReference>
<dbReference type="Gene3D" id="1.10.357.10">
    <property type="entry name" value="Tetracycline Repressor, domain 2"/>
    <property type="match status" value="1"/>
</dbReference>
<feature type="domain" description="HTH tetR-type" evidence="3">
    <location>
        <begin position="14"/>
        <end position="74"/>
    </location>
</feature>
<proteinExistence type="predicted"/>
<dbReference type="PRINTS" id="PR00455">
    <property type="entry name" value="HTHTETR"/>
</dbReference>
<dbReference type="SUPFAM" id="SSF48498">
    <property type="entry name" value="Tetracyclin repressor-like, C-terminal domain"/>
    <property type="match status" value="1"/>
</dbReference>
<dbReference type="InterPro" id="IPR036271">
    <property type="entry name" value="Tet_transcr_reg_TetR-rel_C_sf"/>
</dbReference>
<comment type="caution">
    <text evidence="4">The sequence shown here is derived from an EMBL/GenBank/DDBJ whole genome shotgun (WGS) entry which is preliminary data.</text>
</comment>
<dbReference type="AlphaFoldDB" id="A0A316TBX8"/>
<dbReference type="PANTHER" id="PTHR30055">
    <property type="entry name" value="HTH-TYPE TRANSCRIPTIONAL REGULATOR RUTR"/>
    <property type="match status" value="1"/>
</dbReference>